<keyword evidence="2" id="KW-1185">Reference proteome</keyword>
<feature type="non-terminal residue" evidence="1">
    <location>
        <position position="180"/>
    </location>
</feature>
<gene>
    <name evidence="1" type="ORF">RCOM_1876030</name>
</gene>
<protein>
    <submittedName>
        <fullName evidence="1">Uncharacterized protein</fullName>
    </submittedName>
</protein>
<dbReference type="EMBL" id="EQ979632">
    <property type="protein sequence ID" value="EEF25463.1"/>
    <property type="molecule type" value="Genomic_DNA"/>
</dbReference>
<organism evidence="1 2">
    <name type="scientific">Ricinus communis</name>
    <name type="common">Castor bean</name>
    <dbReference type="NCBI Taxonomy" id="3988"/>
    <lineage>
        <taxon>Eukaryota</taxon>
        <taxon>Viridiplantae</taxon>
        <taxon>Streptophyta</taxon>
        <taxon>Embryophyta</taxon>
        <taxon>Tracheophyta</taxon>
        <taxon>Spermatophyta</taxon>
        <taxon>Magnoliopsida</taxon>
        <taxon>eudicotyledons</taxon>
        <taxon>Gunneridae</taxon>
        <taxon>Pentapetalae</taxon>
        <taxon>rosids</taxon>
        <taxon>fabids</taxon>
        <taxon>Malpighiales</taxon>
        <taxon>Euphorbiaceae</taxon>
        <taxon>Acalyphoideae</taxon>
        <taxon>Acalypheae</taxon>
        <taxon>Ricinus</taxon>
    </lineage>
</organism>
<accession>B9TFA2</accession>
<proteinExistence type="predicted"/>
<dbReference type="AlphaFoldDB" id="B9TFA2"/>
<dbReference type="InParanoid" id="B9TFA2"/>
<sequence length="180" mass="19849">MRQALGILRHMRGRRLFARIKLAVETEQHAAEDRRKQQIGIGVGAGDAMLDAGCRAVHVRDANRRAAMAIAPGEINRRKRARLEAAIGIGEGRKDQLRLAHRFQHARGDRLQQLRLAALGVQNISAILVDDARMHMQAGTGMLRIGLGHAGRFQAMPLRCLLGHALQIDAVVCGCQRIRP</sequence>
<evidence type="ECO:0000313" key="2">
    <source>
        <dbReference type="Proteomes" id="UP000008311"/>
    </source>
</evidence>
<evidence type="ECO:0000313" key="1">
    <source>
        <dbReference type="EMBL" id="EEF25463.1"/>
    </source>
</evidence>
<name>B9TFA2_RICCO</name>
<dbReference type="Proteomes" id="UP000008311">
    <property type="component" value="Unassembled WGS sequence"/>
</dbReference>
<reference evidence="2" key="1">
    <citation type="journal article" date="2010" name="Nat. Biotechnol.">
        <title>Draft genome sequence of the oilseed species Ricinus communis.</title>
        <authorList>
            <person name="Chan A.P."/>
            <person name="Crabtree J."/>
            <person name="Zhao Q."/>
            <person name="Lorenzi H."/>
            <person name="Orvis J."/>
            <person name="Puiu D."/>
            <person name="Melake-Berhan A."/>
            <person name="Jones K.M."/>
            <person name="Redman J."/>
            <person name="Chen G."/>
            <person name="Cahoon E.B."/>
            <person name="Gedil M."/>
            <person name="Stanke M."/>
            <person name="Haas B.J."/>
            <person name="Wortman J.R."/>
            <person name="Fraser-Liggett C.M."/>
            <person name="Ravel J."/>
            <person name="Rabinowicz P.D."/>
        </authorList>
    </citation>
    <scope>NUCLEOTIDE SEQUENCE [LARGE SCALE GENOMIC DNA]</scope>
    <source>
        <strain evidence="2">cv. Hale</strain>
    </source>
</reference>